<gene>
    <name evidence="1" type="ORF">WA026_016991</name>
</gene>
<dbReference type="Proteomes" id="UP001431783">
    <property type="component" value="Unassembled WGS sequence"/>
</dbReference>
<proteinExistence type="predicted"/>
<evidence type="ECO:0000313" key="2">
    <source>
        <dbReference type="Proteomes" id="UP001431783"/>
    </source>
</evidence>
<organism evidence="1 2">
    <name type="scientific">Henosepilachna vigintioctopunctata</name>
    <dbReference type="NCBI Taxonomy" id="420089"/>
    <lineage>
        <taxon>Eukaryota</taxon>
        <taxon>Metazoa</taxon>
        <taxon>Ecdysozoa</taxon>
        <taxon>Arthropoda</taxon>
        <taxon>Hexapoda</taxon>
        <taxon>Insecta</taxon>
        <taxon>Pterygota</taxon>
        <taxon>Neoptera</taxon>
        <taxon>Endopterygota</taxon>
        <taxon>Coleoptera</taxon>
        <taxon>Polyphaga</taxon>
        <taxon>Cucujiformia</taxon>
        <taxon>Coccinelloidea</taxon>
        <taxon>Coccinellidae</taxon>
        <taxon>Epilachninae</taxon>
        <taxon>Epilachnini</taxon>
        <taxon>Henosepilachna</taxon>
    </lineage>
</organism>
<evidence type="ECO:0000313" key="1">
    <source>
        <dbReference type="EMBL" id="KAK9877249.1"/>
    </source>
</evidence>
<name>A0AAW1U2V8_9CUCU</name>
<dbReference type="AlphaFoldDB" id="A0AAW1U2V8"/>
<accession>A0AAW1U2V8</accession>
<sequence length="130" mass="14705">MFPNPRKLFTERQRGNDVSYSRIEVKYTSATQVASPRHAWRRSSLLPLLASSLPSHRLCNWCERLPIRRIEVGSDRLMAKPSSNGRGNIRYKQLGSLMHDGGALLAHPVLVALVLETSPFCRLTTDFLNC</sequence>
<reference evidence="1 2" key="1">
    <citation type="submission" date="2023-03" db="EMBL/GenBank/DDBJ databases">
        <title>Genome insight into feeding habits of ladybird beetles.</title>
        <authorList>
            <person name="Li H.-S."/>
            <person name="Huang Y.-H."/>
            <person name="Pang H."/>
        </authorList>
    </citation>
    <scope>NUCLEOTIDE SEQUENCE [LARGE SCALE GENOMIC DNA]</scope>
    <source>
        <strain evidence="1">SYSU_2023b</strain>
        <tissue evidence="1">Whole body</tissue>
    </source>
</reference>
<comment type="caution">
    <text evidence="1">The sequence shown here is derived from an EMBL/GenBank/DDBJ whole genome shotgun (WGS) entry which is preliminary data.</text>
</comment>
<protein>
    <submittedName>
        <fullName evidence="1">Uncharacterized protein</fullName>
    </submittedName>
</protein>
<dbReference type="EMBL" id="JARQZJ010000040">
    <property type="protein sequence ID" value="KAK9877249.1"/>
    <property type="molecule type" value="Genomic_DNA"/>
</dbReference>
<keyword evidence="2" id="KW-1185">Reference proteome</keyword>